<feature type="transmembrane region" description="Helical" evidence="5">
    <location>
        <begin position="467"/>
        <end position="487"/>
    </location>
</feature>
<evidence type="ECO:0000313" key="8">
    <source>
        <dbReference type="Proteomes" id="UP000078397"/>
    </source>
</evidence>
<keyword evidence="2 3" id="KW-0040">ANK repeat</keyword>
<dbReference type="STRING" id="1380566.A0A179F1R9"/>
<keyword evidence="5" id="KW-0812">Transmembrane</keyword>
<dbReference type="InterPro" id="IPR002110">
    <property type="entry name" value="Ankyrin_rpt"/>
</dbReference>
<keyword evidence="6" id="KW-0732">Signal</keyword>
<evidence type="ECO:0000256" key="6">
    <source>
        <dbReference type="SAM" id="SignalP"/>
    </source>
</evidence>
<feature type="region of interest" description="Disordered" evidence="4">
    <location>
        <begin position="369"/>
        <end position="398"/>
    </location>
</feature>
<evidence type="ECO:0000256" key="2">
    <source>
        <dbReference type="ARBA" id="ARBA00023043"/>
    </source>
</evidence>
<proteinExistence type="predicted"/>
<dbReference type="Gene3D" id="1.25.40.20">
    <property type="entry name" value="Ankyrin repeat-containing domain"/>
    <property type="match status" value="4"/>
</dbReference>
<feature type="region of interest" description="Disordered" evidence="4">
    <location>
        <begin position="585"/>
        <end position="608"/>
    </location>
</feature>
<feature type="transmembrane region" description="Helical" evidence="5">
    <location>
        <begin position="285"/>
        <end position="306"/>
    </location>
</feature>
<dbReference type="InterPro" id="IPR036770">
    <property type="entry name" value="Ankyrin_rpt-contain_sf"/>
</dbReference>
<evidence type="ECO:0000256" key="4">
    <source>
        <dbReference type="SAM" id="MobiDB-lite"/>
    </source>
</evidence>
<accession>A0A179F1R9</accession>
<feature type="repeat" description="ANK" evidence="3">
    <location>
        <begin position="1162"/>
        <end position="1194"/>
    </location>
</feature>
<feature type="chain" id="PRO_5008101195" evidence="6">
    <location>
        <begin position="22"/>
        <end position="1473"/>
    </location>
</feature>
<feature type="compositionally biased region" description="Polar residues" evidence="4">
    <location>
        <begin position="585"/>
        <end position="598"/>
    </location>
</feature>
<reference evidence="7 8" key="1">
    <citation type="journal article" date="2016" name="PLoS Pathog.">
        <title>Biosynthesis of antibiotic leucinostatins in bio-control fungus Purpureocillium lilacinum and their inhibition on phytophthora revealed by genome mining.</title>
        <authorList>
            <person name="Wang G."/>
            <person name="Liu Z."/>
            <person name="Lin R."/>
            <person name="Li E."/>
            <person name="Mao Z."/>
            <person name="Ling J."/>
            <person name="Yang Y."/>
            <person name="Yin W.B."/>
            <person name="Xie B."/>
        </authorList>
    </citation>
    <scope>NUCLEOTIDE SEQUENCE [LARGE SCALE GENOMIC DNA]</scope>
    <source>
        <strain evidence="7">170</strain>
    </source>
</reference>
<dbReference type="RefSeq" id="XP_018137421.1">
    <property type="nucleotide sequence ID" value="XM_018288827.1"/>
</dbReference>
<dbReference type="PANTHER" id="PTHR24173:SF74">
    <property type="entry name" value="ANKYRIN REPEAT DOMAIN-CONTAINING PROTEIN 16"/>
    <property type="match status" value="1"/>
</dbReference>
<keyword evidence="5" id="KW-1133">Transmembrane helix</keyword>
<evidence type="ECO:0000256" key="1">
    <source>
        <dbReference type="ARBA" id="ARBA00022737"/>
    </source>
</evidence>
<dbReference type="Pfam" id="PF12796">
    <property type="entry name" value="Ank_2"/>
    <property type="match status" value="3"/>
</dbReference>
<dbReference type="SMART" id="SM00248">
    <property type="entry name" value="ANK"/>
    <property type="match status" value="7"/>
</dbReference>
<keyword evidence="5" id="KW-0472">Membrane</keyword>
<feature type="region of interest" description="Disordered" evidence="4">
    <location>
        <begin position="1439"/>
        <end position="1473"/>
    </location>
</feature>
<feature type="transmembrane region" description="Helical" evidence="5">
    <location>
        <begin position="61"/>
        <end position="86"/>
    </location>
</feature>
<evidence type="ECO:0000313" key="7">
    <source>
        <dbReference type="EMBL" id="OAQ59397.1"/>
    </source>
</evidence>
<comment type="caution">
    <text evidence="7">The sequence shown here is derived from an EMBL/GenBank/DDBJ whole genome shotgun (WGS) entry which is preliminary data.</text>
</comment>
<feature type="transmembrane region" description="Helical" evidence="5">
    <location>
        <begin position="244"/>
        <end position="265"/>
    </location>
</feature>
<gene>
    <name evidence="7" type="ORF">VFPPC_10457</name>
</gene>
<sequence length="1473" mass="164032">MRRLLLQVVFVATLFGELGRAGPEEDFANNLFSDLGPLLALFGERVTMQFMSEAMGWADSVILAMAPIGILTIIVAAIRVSGPLWLKALIGRARENVSVAEMELMSSTSEEVCELYNGQSIVRCQGKPEIWEFILLFKKCNERASDMPPKIEFKTLSEAVRDGSIVDAKERADWKKFWRNVLAIFGLNPKRPSSDTEAARNAKIRWNPKKPHQWDLTVIRDITPAAPNIALNGHSQFSRVQVHATACFATLVQAGLLIFFGIITYHPDIKQNYLKDSQPVGKSAFPLVASGTALLVLGLLVCAHVVEDSTTEHRYELSDECILAQMIWVQRGQTVGDQVFKPYATLPRSWRTIITTSRRRVRQRKSDSFAFAQSGSMTNPDNTTDEAATAPSVAGNDASSSKEAVNAFATTQESVPNKHSKFAAKRNLTMIRTWMVEHGAEVKTVTGVGLSLTGFVVQFVGLRNMSWAASIAQLSGVLILVGVRAWVRRGISQPLSHQQLTPKFELEWLTLVLNILKINPGSCFDILRKDLLRKRTAEHRGEPQHLLDDIYPMPWGVNTDLNQDYWPLIPERDMDQALGGRHWSANSEFNHPNKTNETWTRDTGPESPQGLRLLGPGRAIPRYQLMQDLQWWVPSDLDEIVDVRRISGSDEIKTADAEADVSTVKVSSSQESGCSLYCTIDGIKCHSYGNEWTYQRRKVRMDSSRRKLGLPGTDLLANHDSAMQNFATILGDDSRWMDASTHLAVESHDDIELTYAKTLLWLFLRSVAKTLCRPVAGQVETRTTREGYLLLWHKDIAELAERIQQNGLGTPLEAYLSIVCPLSMEEKLPFPQPIFDLALSEASKIRKRDGILEAGVPYSWLWQQCQFFCESQRGIYARGVACLLEYLKDVYTQQQAYAPVTHSIDAPSLILQRQQDTIIGVLVREHNLGSRILSQLLMLYNNRRHPWPEGLHWIHTASCSDSIAPWEWTKELGVCDLRRLEIEGSVSRGWFRQGQLAEFPDSRDAAGWTPVHYLAATGFESDYAYDDYAGEKDLRGWTPLHYACWYGHDAVVRQLLSRRETDSWCQGFDGATPFHCAVRNENVKVLAELLQQQKQQMNGPRGLRRRGLGQDIGVHAGHTSMNCLPQSVQDHEGRAPIHWAVLAGNLEAVEKLIDDREIKDDGGNAALHLAALEGRRRIANVLVGAGADVKAKNRSGQTPLHSVTLRLARQNALRTRTVTTECGDAIVEGSVDILAVFRALSDKLLLPWSTEDECNELVKLLIEAGADVAAEDTFKMTALQLAVYGGRIEPVKALVHAGAGVRGGLVCAMPPVQIAAMAGAADIVKFLISRGADINSVCGITTYKGNWRQVTTLNIARRRAHTEVVQLLEAAGAHSFSWDTSKTDFIKPPNSNPEVVVTSPPGDEVHSDLEEEVHSYPEGEGLIYAGSELSVEPVNIIGERQKSMPQGRHHGNKLTSWLRSRGVRARKPQNDET</sequence>
<protein>
    <submittedName>
        <fullName evidence="7">Ankyrin 2,3/unc44</fullName>
    </submittedName>
</protein>
<dbReference type="EMBL" id="LSBJ02000011">
    <property type="protein sequence ID" value="OAQ59397.1"/>
    <property type="molecule type" value="Genomic_DNA"/>
</dbReference>
<dbReference type="PROSITE" id="PS50088">
    <property type="entry name" value="ANK_REPEAT"/>
    <property type="match status" value="4"/>
</dbReference>
<feature type="compositionally biased region" description="Polar residues" evidence="4">
    <location>
        <begin position="371"/>
        <end position="386"/>
    </location>
</feature>
<evidence type="ECO:0000256" key="3">
    <source>
        <dbReference type="PROSITE-ProRule" id="PRU00023"/>
    </source>
</evidence>
<feature type="repeat" description="ANK" evidence="3">
    <location>
        <begin position="1132"/>
        <end position="1154"/>
    </location>
</feature>
<dbReference type="PRINTS" id="PR01415">
    <property type="entry name" value="ANKYRIN"/>
</dbReference>
<dbReference type="SUPFAM" id="SSF48403">
    <property type="entry name" value="Ankyrin repeat"/>
    <property type="match status" value="1"/>
</dbReference>
<dbReference type="KEGG" id="pchm:VFPPC_10457"/>
<dbReference type="PANTHER" id="PTHR24173">
    <property type="entry name" value="ANKYRIN REPEAT CONTAINING"/>
    <property type="match status" value="1"/>
</dbReference>
<keyword evidence="8" id="KW-1185">Reference proteome</keyword>
<dbReference type="OrthoDB" id="194358at2759"/>
<feature type="repeat" description="ANK" evidence="3">
    <location>
        <begin position="1035"/>
        <end position="1058"/>
    </location>
</feature>
<organism evidence="7 8">
    <name type="scientific">Pochonia chlamydosporia 170</name>
    <dbReference type="NCBI Taxonomy" id="1380566"/>
    <lineage>
        <taxon>Eukaryota</taxon>
        <taxon>Fungi</taxon>
        <taxon>Dikarya</taxon>
        <taxon>Ascomycota</taxon>
        <taxon>Pezizomycotina</taxon>
        <taxon>Sordariomycetes</taxon>
        <taxon>Hypocreomycetidae</taxon>
        <taxon>Hypocreales</taxon>
        <taxon>Clavicipitaceae</taxon>
        <taxon>Pochonia</taxon>
    </lineage>
</organism>
<dbReference type="PROSITE" id="PS50297">
    <property type="entry name" value="ANK_REP_REGION"/>
    <property type="match status" value="4"/>
</dbReference>
<dbReference type="Proteomes" id="UP000078397">
    <property type="component" value="Unassembled WGS sequence"/>
</dbReference>
<keyword evidence="1" id="KW-0677">Repeat</keyword>
<feature type="repeat" description="ANK" evidence="3">
    <location>
        <begin position="1307"/>
        <end position="1339"/>
    </location>
</feature>
<feature type="signal peptide" evidence="6">
    <location>
        <begin position="1"/>
        <end position="21"/>
    </location>
</feature>
<dbReference type="GeneID" id="28852821"/>
<evidence type="ECO:0000256" key="5">
    <source>
        <dbReference type="SAM" id="Phobius"/>
    </source>
</evidence>
<name>A0A179F1R9_METCM</name>